<reference evidence="3 4" key="1">
    <citation type="submission" date="2022-09" db="EMBL/GenBank/DDBJ databases">
        <authorList>
            <person name="Kop L."/>
        </authorList>
    </citation>
    <scope>NUCLEOTIDE SEQUENCE [LARGE SCALE GENOMIC DNA]</scope>
    <source>
        <strain evidence="3 4">347</strain>
    </source>
</reference>
<feature type="transmembrane region" description="Helical" evidence="2">
    <location>
        <begin position="120"/>
        <end position="139"/>
    </location>
</feature>
<feature type="transmembrane region" description="Helical" evidence="2">
    <location>
        <begin position="145"/>
        <end position="164"/>
    </location>
</feature>
<keyword evidence="4" id="KW-1185">Reference proteome</keyword>
<accession>A0ABM9HHI8</accession>
<feature type="region of interest" description="Disordered" evidence="1">
    <location>
        <begin position="1"/>
        <end position="28"/>
    </location>
</feature>
<name>A0ABM9HHI8_9BACT</name>
<proteinExistence type="predicted"/>
<keyword evidence="2" id="KW-0472">Membrane</keyword>
<evidence type="ECO:0000313" key="3">
    <source>
        <dbReference type="EMBL" id="CAI2719730.1"/>
    </source>
</evidence>
<evidence type="ECO:0008006" key="5">
    <source>
        <dbReference type="Google" id="ProtNLM"/>
    </source>
</evidence>
<feature type="transmembrane region" description="Helical" evidence="2">
    <location>
        <begin position="324"/>
        <end position="343"/>
    </location>
</feature>
<evidence type="ECO:0000256" key="2">
    <source>
        <dbReference type="SAM" id="Phobius"/>
    </source>
</evidence>
<dbReference type="Proteomes" id="UP001157733">
    <property type="component" value="Chromosome"/>
</dbReference>
<evidence type="ECO:0000256" key="1">
    <source>
        <dbReference type="SAM" id="MobiDB-lite"/>
    </source>
</evidence>
<feature type="transmembrane region" description="Helical" evidence="2">
    <location>
        <begin position="286"/>
        <end position="303"/>
    </location>
</feature>
<feature type="transmembrane region" description="Helical" evidence="2">
    <location>
        <begin position="363"/>
        <end position="380"/>
    </location>
</feature>
<keyword evidence="2" id="KW-0812">Transmembrane</keyword>
<feature type="transmembrane region" description="Helical" evidence="2">
    <location>
        <begin position="40"/>
        <end position="59"/>
    </location>
</feature>
<sequence>MNPSTLEKPPLQKPTAPQSSAAPPPRAIAPQVHPADEVRLIAWARAFIYVWAVAWFLLISADPDLWGHIHFGQSIVEQGAVHQTNPYSYTAEGYRWINHEWLMEVIFYGIYQVADSTGLILAKLLLSLHIIHLLSGLHFARTRNVTVYLALFLLAIPAMSAGFMTRPHLATFLFLTWMVVALHKFFDGNQRVLRWLPLLFLGWVNSHGGVVAGLGIFGLIVFIEVVRGWNSGERAPRLLAATFAACCLAVLVNPYGYRLWVFFYESLGQERIITEWLPVPLWSADFIQYKILAALFVLSWFLPTKKRIWEIVVLTVALVYGFKHQRHTVLAVILLLPYLSMQYGHTLAKLDVRTHYMRLSHHFHWAAQAVMLTFMIFFLINRGQQFADNHYKIWVEASIYPTYAADFMQANGLDGNVAVPFDWGEYWLWKFPDSKISIDGRFRTAYPQRIIDLNRAFAEGRPEGRKLLTEFPTDLVLTARHEAAHRTMEHQPGWVKIYQGPISKLFVRTSEPPHPAWQRFLAGDLIDPGRTPPYAFPG</sequence>
<dbReference type="EMBL" id="OX336137">
    <property type="protein sequence ID" value="CAI2719730.1"/>
    <property type="molecule type" value="Genomic_DNA"/>
</dbReference>
<feature type="transmembrane region" description="Helical" evidence="2">
    <location>
        <begin position="238"/>
        <end position="257"/>
    </location>
</feature>
<feature type="transmembrane region" description="Helical" evidence="2">
    <location>
        <begin position="206"/>
        <end position="226"/>
    </location>
</feature>
<gene>
    <name evidence="3" type="ORF">NSPWAT_2874</name>
</gene>
<keyword evidence="2" id="KW-1133">Transmembrane helix</keyword>
<organism evidence="3 4">
    <name type="scientific">Nitrospina watsonii</name>
    <dbReference type="NCBI Taxonomy" id="1323948"/>
    <lineage>
        <taxon>Bacteria</taxon>
        <taxon>Pseudomonadati</taxon>
        <taxon>Nitrospinota/Tectimicrobiota group</taxon>
        <taxon>Nitrospinota</taxon>
        <taxon>Nitrospinia</taxon>
        <taxon>Nitrospinales</taxon>
        <taxon>Nitrospinaceae</taxon>
        <taxon>Nitrospina</taxon>
    </lineage>
</organism>
<protein>
    <recommendedName>
        <fullName evidence="5">Glycosyltransferase RgtA/B/C/D-like domain-containing protein</fullName>
    </recommendedName>
</protein>
<evidence type="ECO:0000313" key="4">
    <source>
        <dbReference type="Proteomes" id="UP001157733"/>
    </source>
</evidence>